<dbReference type="InterPro" id="IPR001173">
    <property type="entry name" value="Glyco_trans_2-like"/>
</dbReference>
<dbReference type="PANTHER" id="PTHR43179:SF12">
    <property type="entry name" value="GALACTOFURANOSYLTRANSFERASE GLFT2"/>
    <property type="match status" value="1"/>
</dbReference>
<accession>A0A0X9HAN3</accession>
<sequence>MTDNTVTGTQYLKTVDIGICTYRRPALVATLLSLFELDVPEGVKVRLIVADNDEEPSAKASVDRLRETAPFEITYVHCPKSNISIARNACLSECKADYLAFIDDDETAPPHWLAALLEKADETGAETVLGPVTAVYRDNAPGWMKRGDFHSTVPVWVNGEIITGYTCNTLLRMEAPSVKGRRFALALGQSGGEDTHFFSHLHAAGGRIVFAEDAVLSEPVPENRASFLWLAKRRFRSGQTHGRVLAEKKPGARRVVQVVKAGSKVLYCALFAALSGFNAVRRNRYALRGALHMGSMSGAFGVREIRQYGAVEAT</sequence>
<evidence type="ECO:0000256" key="1">
    <source>
        <dbReference type="ARBA" id="ARBA00006739"/>
    </source>
</evidence>
<dbReference type="CDD" id="cd00761">
    <property type="entry name" value="Glyco_tranf_GTA_type"/>
    <property type="match status" value="1"/>
</dbReference>
<comment type="similarity">
    <text evidence="1">Belongs to the glycosyltransferase 2 family.</text>
</comment>
<gene>
    <name evidence="5" type="primary">sleE</name>
</gene>
<dbReference type="Gene3D" id="3.90.550.10">
    <property type="entry name" value="Spore Coat Polysaccharide Biosynthesis Protein SpsA, Chain A"/>
    <property type="match status" value="1"/>
</dbReference>
<evidence type="ECO:0000256" key="2">
    <source>
        <dbReference type="ARBA" id="ARBA00022676"/>
    </source>
</evidence>
<keyword evidence="3 5" id="KW-0808">Transferase</keyword>
<organism evidence="5">
    <name type="scientific">Agrobacterium sp. ZX09</name>
    <dbReference type="NCBI Taxonomy" id="700516"/>
    <lineage>
        <taxon>Bacteria</taxon>
        <taxon>Pseudomonadati</taxon>
        <taxon>Pseudomonadota</taxon>
        <taxon>Alphaproteobacteria</taxon>
        <taxon>Hyphomicrobiales</taxon>
        <taxon>Rhizobiaceae</taxon>
        <taxon>Rhizobium/Agrobacterium group</taxon>
        <taxon>Agrobacterium</taxon>
    </lineage>
</organism>
<dbReference type="PANTHER" id="PTHR43179">
    <property type="entry name" value="RHAMNOSYLTRANSFERASE WBBL"/>
    <property type="match status" value="1"/>
</dbReference>
<reference evidence="5" key="1">
    <citation type="submission" date="2015-09" db="EMBL/GenBank/DDBJ databases">
        <title>A succingoglucan-like exopolysaccharide biosynthesis gene cluster involved in salecan production in Agrobacterium sp. ZX09.</title>
        <authorList>
            <person name="Xu L."/>
            <person name="Zhang J."/>
        </authorList>
    </citation>
    <scope>NUCLEOTIDE SEQUENCE</scope>
    <source>
        <strain evidence="5">ZX09</strain>
    </source>
</reference>
<protein>
    <submittedName>
        <fullName evidence="5">UDP-hexose transferase</fullName>
    </submittedName>
</protein>
<dbReference type="InterPro" id="IPR029044">
    <property type="entry name" value="Nucleotide-diphossugar_trans"/>
</dbReference>
<feature type="domain" description="Glycosyltransferase 2-like" evidence="4">
    <location>
        <begin position="17"/>
        <end position="174"/>
    </location>
</feature>
<evidence type="ECO:0000259" key="4">
    <source>
        <dbReference type="Pfam" id="PF00535"/>
    </source>
</evidence>
<keyword evidence="2" id="KW-0328">Glycosyltransferase</keyword>
<evidence type="ECO:0000256" key="3">
    <source>
        <dbReference type="ARBA" id="ARBA00022679"/>
    </source>
</evidence>
<dbReference type="GO" id="GO:0016757">
    <property type="term" value="F:glycosyltransferase activity"/>
    <property type="evidence" value="ECO:0007669"/>
    <property type="project" value="UniProtKB-KW"/>
</dbReference>
<dbReference type="Pfam" id="PF00535">
    <property type="entry name" value="Glycos_transf_2"/>
    <property type="match status" value="1"/>
</dbReference>
<proteinExistence type="inferred from homology"/>
<dbReference type="EMBL" id="KT780309">
    <property type="protein sequence ID" value="ALI93248.1"/>
    <property type="molecule type" value="Genomic_DNA"/>
</dbReference>
<dbReference type="SUPFAM" id="SSF53448">
    <property type="entry name" value="Nucleotide-diphospho-sugar transferases"/>
    <property type="match status" value="1"/>
</dbReference>
<dbReference type="AlphaFoldDB" id="A0A0X9HAN3"/>
<name>A0A0X9HAN3_9HYPH</name>
<evidence type="ECO:0000313" key="5">
    <source>
        <dbReference type="EMBL" id="ALI93248.1"/>
    </source>
</evidence>